<protein>
    <recommendedName>
        <fullName evidence="4">Lipoprotein</fullName>
    </recommendedName>
</protein>
<accession>A0A7R6PHS1</accession>
<keyword evidence="1" id="KW-0732">Signal</keyword>
<keyword evidence="3" id="KW-1185">Reference proteome</keyword>
<sequence>MNDFIKRFKCRNVILLALLSSLAGCATPPTIDATKLINAKSVALVNIPPMRTLALVGNSLPSPEGLYAPFFDLPKRPASPLTSSDMKATIDSVTASQVAISQTATDAAAAGAVASIAGALLQQQAEKTQKRATNFHEILSEANPELNFSRDFIEGIKTSLESKGLNVIIINDQLNDVPKLRWPTLTSGGPNHINVTDKNLETVDADLLIQVIPVAFYRAPGPLNAFNRLVEATVIIYNGKTMEPYGVQRFGSADG</sequence>
<gene>
    <name evidence="2" type="ORF">NEJAP_1908</name>
</gene>
<evidence type="ECO:0000313" key="2">
    <source>
        <dbReference type="EMBL" id="BBB29858.1"/>
    </source>
</evidence>
<evidence type="ECO:0000256" key="1">
    <source>
        <dbReference type="SAM" id="SignalP"/>
    </source>
</evidence>
<proteinExistence type="predicted"/>
<reference evidence="2 3" key="1">
    <citation type="journal article" date="2008" name="Int. J. Syst. Evol. Microbiol.">
        <title>Neptunomonas japonica sp. nov., an Osedax japonicus symbiont-like bacterium isolated from sediment adjacent to sperm whale carcasses off Kagoshima, Japan.</title>
        <authorList>
            <person name="Miyazaki M."/>
            <person name="Nogi Y."/>
            <person name="Fujiwara Y."/>
            <person name="Kawato M."/>
            <person name="Kubokawa K."/>
            <person name="Horikoshi K."/>
        </authorList>
    </citation>
    <scope>NUCLEOTIDE SEQUENCE [LARGE SCALE GENOMIC DNA]</scope>
    <source>
        <strain evidence="2 3">JAMM 1380</strain>
    </source>
</reference>
<evidence type="ECO:0008006" key="4">
    <source>
        <dbReference type="Google" id="ProtNLM"/>
    </source>
</evidence>
<dbReference type="PROSITE" id="PS51257">
    <property type="entry name" value="PROKAR_LIPOPROTEIN"/>
    <property type="match status" value="1"/>
</dbReference>
<dbReference type="KEGG" id="njp:NEJAP_1908"/>
<dbReference type="Proteomes" id="UP000595332">
    <property type="component" value="Chromosome"/>
</dbReference>
<dbReference type="EMBL" id="AP014546">
    <property type="protein sequence ID" value="BBB29858.1"/>
    <property type="molecule type" value="Genomic_DNA"/>
</dbReference>
<feature type="chain" id="PRO_5032464054" description="Lipoprotein" evidence="1">
    <location>
        <begin position="26"/>
        <end position="255"/>
    </location>
</feature>
<dbReference type="AlphaFoldDB" id="A0A7R6PHS1"/>
<name>A0A7R6PHS1_9GAMM</name>
<feature type="signal peptide" evidence="1">
    <location>
        <begin position="1"/>
        <end position="25"/>
    </location>
</feature>
<dbReference type="RefSeq" id="WP_201347084.1">
    <property type="nucleotide sequence ID" value="NZ_AP014546.1"/>
</dbReference>
<organism evidence="2 3">
    <name type="scientific">Neptunomonas japonica JAMM 1380</name>
    <dbReference type="NCBI Taxonomy" id="1441457"/>
    <lineage>
        <taxon>Bacteria</taxon>
        <taxon>Pseudomonadati</taxon>
        <taxon>Pseudomonadota</taxon>
        <taxon>Gammaproteobacteria</taxon>
        <taxon>Oceanospirillales</taxon>
        <taxon>Oceanospirillaceae</taxon>
        <taxon>Neptunomonas</taxon>
    </lineage>
</organism>
<evidence type="ECO:0000313" key="3">
    <source>
        <dbReference type="Proteomes" id="UP000595332"/>
    </source>
</evidence>